<evidence type="ECO:0008006" key="4">
    <source>
        <dbReference type="Google" id="ProtNLM"/>
    </source>
</evidence>
<keyword evidence="1" id="KW-0472">Membrane</keyword>
<comment type="caution">
    <text evidence="2">The sequence shown here is derived from an EMBL/GenBank/DDBJ whole genome shotgun (WGS) entry which is preliminary data.</text>
</comment>
<name>A0ABW3WPF6_9FLAO</name>
<dbReference type="Proteomes" id="UP001597241">
    <property type="component" value="Unassembled WGS sequence"/>
</dbReference>
<dbReference type="RefSeq" id="WP_386809481.1">
    <property type="nucleotide sequence ID" value="NZ_JBHTMV010000004.1"/>
</dbReference>
<accession>A0ABW3WPF6</accession>
<organism evidence="2 3">
    <name type="scientific">Lutibacter holmesii</name>
    <dbReference type="NCBI Taxonomy" id="1137985"/>
    <lineage>
        <taxon>Bacteria</taxon>
        <taxon>Pseudomonadati</taxon>
        <taxon>Bacteroidota</taxon>
        <taxon>Flavobacteriia</taxon>
        <taxon>Flavobacteriales</taxon>
        <taxon>Flavobacteriaceae</taxon>
        <taxon>Lutibacter</taxon>
    </lineage>
</organism>
<gene>
    <name evidence="2" type="ORF">ACFQ5N_10620</name>
</gene>
<keyword evidence="3" id="KW-1185">Reference proteome</keyword>
<sequence length="157" mass="17935">MSISQESKNFIKSLQIIHIFLLIGVLGFSGYVSYTLKEELFFSYQEDKAFLFLAIIIAYIGNLSSKFIYAKLLNKIPEKASLPKKGAKFSTAHIFRMALLEFPALLCVIFVLYTNNSFYFILVGILVFLMLVSFPTKSSFEKDIPLTIMEKSMLEKL</sequence>
<dbReference type="EMBL" id="JBHTMV010000004">
    <property type="protein sequence ID" value="MFD1294290.1"/>
    <property type="molecule type" value="Genomic_DNA"/>
</dbReference>
<evidence type="ECO:0000313" key="2">
    <source>
        <dbReference type="EMBL" id="MFD1294290.1"/>
    </source>
</evidence>
<feature type="transmembrane region" description="Helical" evidence="1">
    <location>
        <begin position="94"/>
        <end position="112"/>
    </location>
</feature>
<evidence type="ECO:0000313" key="3">
    <source>
        <dbReference type="Proteomes" id="UP001597241"/>
    </source>
</evidence>
<evidence type="ECO:0000256" key="1">
    <source>
        <dbReference type="SAM" id="Phobius"/>
    </source>
</evidence>
<feature type="transmembrane region" description="Helical" evidence="1">
    <location>
        <begin position="16"/>
        <end position="34"/>
    </location>
</feature>
<proteinExistence type="predicted"/>
<feature type="transmembrane region" description="Helical" evidence="1">
    <location>
        <begin position="118"/>
        <end position="136"/>
    </location>
</feature>
<keyword evidence="1" id="KW-0812">Transmembrane</keyword>
<feature type="transmembrane region" description="Helical" evidence="1">
    <location>
        <begin position="49"/>
        <end position="73"/>
    </location>
</feature>
<keyword evidence="1" id="KW-1133">Transmembrane helix</keyword>
<reference evidence="3" key="1">
    <citation type="journal article" date="2019" name="Int. J. Syst. Evol. Microbiol.">
        <title>The Global Catalogue of Microorganisms (GCM) 10K type strain sequencing project: providing services to taxonomists for standard genome sequencing and annotation.</title>
        <authorList>
            <consortium name="The Broad Institute Genomics Platform"/>
            <consortium name="The Broad Institute Genome Sequencing Center for Infectious Disease"/>
            <person name="Wu L."/>
            <person name="Ma J."/>
        </authorList>
    </citation>
    <scope>NUCLEOTIDE SEQUENCE [LARGE SCALE GENOMIC DNA]</scope>
    <source>
        <strain evidence="3">CCUG 62221</strain>
    </source>
</reference>
<protein>
    <recommendedName>
        <fullName evidence="4">MFS transporter</fullName>
    </recommendedName>
</protein>